<dbReference type="AlphaFoldDB" id="A0A2B7W8E8"/>
<feature type="domain" description="Protein kinase" evidence="1">
    <location>
        <begin position="40"/>
        <end position="251"/>
    </location>
</feature>
<dbReference type="SUPFAM" id="SSF56112">
    <property type="entry name" value="Protein kinase-like (PK-like)"/>
    <property type="match status" value="1"/>
</dbReference>
<dbReference type="GO" id="GO:0005524">
    <property type="term" value="F:ATP binding"/>
    <property type="evidence" value="ECO:0007669"/>
    <property type="project" value="InterPro"/>
</dbReference>
<evidence type="ECO:0000259" key="1">
    <source>
        <dbReference type="PROSITE" id="PS50011"/>
    </source>
</evidence>
<dbReference type="Proteomes" id="UP000223968">
    <property type="component" value="Unassembled WGS sequence"/>
</dbReference>
<dbReference type="InterPro" id="IPR000719">
    <property type="entry name" value="Prot_kinase_dom"/>
</dbReference>
<gene>
    <name evidence="2" type="ORF">AJ79_09863</name>
</gene>
<accession>A0A2B7W8E8</accession>
<comment type="caution">
    <text evidence="2">The sequence shown here is derived from an EMBL/GenBank/DDBJ whole genome shotgun (WGS) entry which is preliminary data.</text>
</comment>
<sequence>MDLQRATSSKPKQTCWTMWLKHREERCPFIQDLSSITPSIEFLELLFTGDHSYLFKVQLQAKMYPLKLLRPLLTMTSSTLFHNLTGHVHESKLVGVVGPYCHGWLVIDKALERDLEQLKLWKSLEEDPIHGLLLEYVEGCTIDKGSITAIAAQSLRDQLDHLHNMDIAHGDLCPRNIMVSSDGRAFLLDFSSAKLWPHSSSTIRGKDDFLAYNQGEKRVLELILFRLQKSEEEAYGQPTRDWENGNYAVFE</sequence>
<dbReference type="PROSITE" id="PS50011">
    <property type="entry name" value="PROTEIN_KINASE_DOM"/>
    <property type="match status" value="1"/>
</dbReference>
<reference evidence="2 3" key="1">
    <citation type="submission" date="2017-10" db="EMBL/GenBank/DDBJ databases">
        <title>Comparative genomics in systemic dimorphic fungi from Ajellomycetaceae.</title>
        <authorList>
            <person name="Munoz J.F."/>
            <person name="Mcewen J.G."/>
            <person name="Clay O.K."/>
            <person name="Cuomo C.A."/>
        </authorList>
    </citation>
    <scope>NUCLEOTIDE SEQUENCE [LARGE SCALE GENOMIC DNA]</scope>
    <source>
        <strain evidence="2 3">UAMH5409</strain>
    </source>
</reference>
<dbReference type="Gene3D" id="1.10.510.10">
    <property type="entry name" value="Transferase(Phosphotransferase) domain 1"/>
    <property type="match status" value="1"/>
</dbReference>
<dbReference type="STRING" id="1447875.A0A2B7W8E8"/>
<keyword evidence="3" id="KW-1185">Reference proteome</keyword>
<evidence type="ECO:0000313" key="3">
    <source>
        <dbReference type="Proteomes" id="UP000223968"/>
    </source>
</evidence>
<dbReference type="EMBL" id="PDNB01000311">
    <property type="protein sequence ID" value="PGG95803.1"/>
    <property type="molecule type" value="Genomic_DNA"/>
</dbReference>
<dbReference type="InterPro" id="IPR011009">
    <property type="entry name" value="Kinase-like_dom_sf"/>
</dbReference>
<dbReference type="GO" id="GO:0004672">
    <property type="term" value="F:protein kinase activity"/>
    <property type="evidence" value="ECO:0007669"/>
    <property type="project" value="InterPro"/>
</dbReference>
<organism evidence="2 3">
    <name type="scientific">Helicocarpus griseus UAMH5409</name>
    <dbReference type="NCBI Taxonomy" id="1447875"/>
    <lineage>
        <taxon>Eukaryota</taxon>
        <taxon>Fungi</taxon>
        <taxon>Dikarya</taxon>
        <taxon>Ascomycota</taxon>
        <taxon>Pezizomycotina</taxon>
        <taxon>Eurotiomycetes</taxon>
        <taxon>Eurotiomycetidae</taxon>
        <taxon>Onygenales</taxon>
        <taxon>Ajellomycetaceae</taxon>
        <taxon>Helicocarpus</taxon>
    </lineage>
</organism>
<protein>
    <recommendedName>
        <fullName evidence="1">Protein kinase domain-containing protein</fullName>
    </recommendedName>
</protein>
<proteinExistence type="predicted"/>
<dbReference type="OrthoDB" id="4177680at2759"/>
<evidence type="ECO:0000313" key="2">
    <source>
        <dbReference type="EMBL" id="PGG95803.1"/>
    </source>
</evidence>
<name>A0A2B7W8E8_9EURO</name>